<evidence type="ECO:0008006" key="6">
    <source>
        <dbReference type="Google" id="ProtNLM"/>
    </source>
</evidence>
<dbReference type="PANTHER" id="PTHR37534:SF46">
    <property type="entry name" value="ZN(II)2CYS6 TRANSCRIPTION FACTOR (EUROFUNG)"/>
    <property type="match status" value="1"/>
</dbReference>
<dbReference type="EMBL" id="JBFTWV010000016">
    <property type="protein sequence ID" value="KAL2797950.1"/>
    <property type="molecule type" value="Genomic_DNA"/>
</dbReference>
<feature type="region of interest" description="Disordered" evidence="3">
    <location>
        <begin position="552"/>
        <end position="575"/>
    </location>
</feature>
<gene>
    <name evidence="4" type="ORF">BJX66DRAFT_334623</name>
</gene>
<keyword evidence="2" id="KW-0539">Nucleus</keyword>
<comment type="subcellular location">
    <subcellularLocation>
        <location evidence="1">Nucleus</location>
    </subcellularLocation>
</comment>
<sequence>MTQFKFVGGPSRKRRRRNEPKPAPATRESTRTTRRDTTATKEQQPVQPVVQPPPSEEQQPQETPLPPPYTTADAAPVVSTPCAEDDHDHDLDLFLSWPTNVSSFFDLGSAFNDPSILLNQVDFTQTLSPPSTDNSAEIHNQFLTEPGQPGNILFYADTTQFNGPPKETTIFTDAWKRLIARYFDANPFRHNLETSKGSQLLVHCILALCYKHINRNSDTNSAEVAYHKQQAVQLLRDLEGQEVSSLASASAANPASASGASASVGLTVLDAVLILMTLDCATSAHGPWLSYLHRAHSVLEATEQLGIPRTPRMRAQIGMLAWWDVTLALTTRQGCVLSENMIMSQFRSEESTTTATTTTTTTSTTTGNTRAEAPFYNISGCPEDLFKHMVQLGAYAREFELASTMKCVTFNMDPVLELEKRIREWSVPEFEDRVGFQALGVDFSKEVIAEGGEGPSQGGTDATIRTDIHQPSAAEIEELAHYRQDLHHCAEAWRYGLLLYIEKVFKWRHNRDSDSKSISATTTKTKANPKTQQTLMLSFLARKTLNNVSACRRTGSTSPSNINNTSTASNSNRSTNTNNLMLQKQLLLPVFLAGCETSDETLRAEAREYCIWWSEETGYDMFLTAAALLEEVWGCAARDEGSWWGGVIDGKTKGSCASGMGGIGGSNGIGGVSAGGNQYLFG</sequence>
<evidence type="ECO:0000256" key="1">
    <source>
        <dbReference type="ARBA" id="ARBA00004123"/>
    </source>
</evidence>
<dbReference type="Proteomes" id="UP001610563">
    <property type="component" value="Unassembled WGS sequence"/>
</dbReference>
<evidence type="ECO:0000256" key="3">
    <source>
        <dbReference type="SAM" id="MobiDB-lite"/>
    </source>
</evidence>
<evidence type="ECO:0000313" key="5">
    <source>
        <dbReference type="Proteomes" id="UP001610563"/>
    </source>
</evidence>
<accession>A0ABR4GFY1</accession>
<organism evidence="4 5">
    <name type="scientific">Aspergillus keveii</name>
    <dbReference type="NCBI Taxonomy" id="714993"/>
    <lineage>
        <taxon>Eukaryota</taxon>
        <taxon>Fungi</taxon>
        <taxon>Dikarya</taxon>
        <taxon>Ascomycota</taxon>
        <taxon>Pezizomycotina</taxon>
        <taxon>Eurotiomycetes</taxon>
        <taxon>Eurotiomycetidae</taxon>
        <taxon>Eurotiales</taxon>
        <taxon>Aspergillaceae</taxon>
        <taxon>Aspergillus</taxon>
        <taxon>Aspergillus subgen. Nidulantes</taxon>
    </lineage>
</organism>
<comment type="caution">
    <text evidence="4">The sequence shown here is derived from an EMBL/GenBank/DDBJ whole genome shotgun (WGS) entry which is preliminary data.</text>
</comment>
<keyword evidence="5" id="KW-1185">Reference proteome</keyword>
<reference evidence="4 5" key="1">
    <citation type="submission" date="2024-07" db="EMBL/GenBank/DDBJ databases">
        <title>Section-level genome sequencing and comparative genomics of Aspergillus sections Usti and Cavernicolus.</title>
        <authorList>
            <consortium name="Lawrence Berkeley National Laboratory"/>
            <person name="Nybo J.L."/>
            <person name="Vesth T.C."/>
            <person name="Theobald S."/>
            <person name="Frisvad J.C."/>
            <person name="Larsen T.O."/>
            <person name="Kjaerboelling I."/>
            <person name="Rothschild-Mancinelli K."/>
            <person name="Lyhne E.K."/>
            <person name="Kogle M.E."/>
            <person name="Barry K."/>
            <person name="Clum A."/>
            <person name="Na H."/>
            <person name="Ledsgaard L."/>
            <person name="Lin J."/>
            <person name="Lipzen A."/>
            <person name="Kuo A."/>
            <person name="Riley R."/>
            <person name="Mondo S."/>
            <person name="Labutti K."/>
            <person name="Haridas S."/>
            <person name="Pangalinan J."/>
            <person name="Salamov A.A."/>
            <person name="Simmons B.A."/>
            <person name="Magnuson J.K."/>
            <person name="Chen J."/>
            <person name="Drula E."/>
            <person name="Henrissat B."/>
            <person name="Wiebenga A."/>
            <person name="Lubbers R.J."/>
            <person name="Gomes A.C."/>
            <person name="Makela M.R."/>
            <person name="Stajich J."/>
            <person name="Grigoriev I.V."/>
            <person name="Mortensen U.H."/>
            <person name="De Vries R.P."/>
            <person name="Baker S.E."/>
            <person name="Andersen M.R."/>
        </authorList>
    </citation>
    <scope>NUCLEOTIDE SEQUENCE [LARGE SCALE GENOMIC DNA]</scope>
    <source>
        <strain evidence="4 5">CBS 209.92</strain>
    </source>
</reference>
<dbReference type="InterPro" id="IPR021858">
    <property type="entry name" value="Fun_TF"/>
</dbReference>
<feature type="region of interest" description="Disordered" evidence="3">
    <location>
        <begin position="1"/>
        <end position="75"/>
    </location>
</feature>
<feature type="compositionally biased region" description="Low complexity" evidence="3">
    <location>
        <begin position="40"/>
        <end position="49"/>
    </location>
</feature>
<protein>
    <recommendedName>
        <fullName evidence="6">Transcription factor domain-containing protein</fullName>
    </recommendedName>
</protein>
<name>A0ABR4GFY1_9EURO</name>
<feature type="region of interest" description="Disordered" evidence="3">
    <location>
        <begin position="348"/>
        <end position="368"/>
    </location>
</feature>
<feature type="compositionally biased region" description="Low complexity" evidence="3">
    <location>
        <begin position="351"/>
        <end position="366"/>
    </location>
</feature>
<evidence type="ECO:0000256" key="2">
    <source>
        <dbReference type="ARBA" id="ARBA00023242"/>
    </source>
</evidence>
<evidence type="ECO:0000313" key="4">
    <source>
        <dbReference type="EMBL" id="KAL2797950.1"/>
    </source>
</evidence>
<feature type="compositionally biased region" description="Basic and acidic residues" evidence="3">
    <location>
        <begin position="28"/>
        <end position="39"/>
    </location>
</feature>
<proteinExistence type="predicted"/>
<dbReference type="Pfam" id="PF11951">
    <property type="entry name" value="Fungal_trans_2"/>
    <property type="match status" value="1"/>
</dbReference>
<feature type="compositionally biased region" description="Low complexity" evidence="3">
    <location>
        <begin position="554"/>
        <end position="575"/>
    </location>
</feature>
<dbReference type="PANTHER" id="PTHR37534">
    <property type="entry name" value="TRANSCRIPTIONAL ACTIVATOR PROTEIN UGA3"/>
    <property type="match status" value="1"/>
</dbReference>